<evidence type="ECO:0000313" key="2">
    <source>
        <dbReference type="EMBL" id="ATC85979.1"/>
    </source>
</evidence>
<dbReference type="KEGG" id="part:PARC_a1353"/>
<keyword evidence="1" id="KW-0472">Membrane</keyword>
<evidence type="ECO:0000313" key="3">
    <source>
        <dbReference type="Proteomes" id="UP000016505"/>
    </source>
</evidence>
<feature type="transmembrane region" description="Helical" evidence="1">
    <location>
        <begin position="6"/>
        <end position="21"/>
    </location>
</feature>
<evidence type="ECO:0000256" key="1">
    <source>
        <dbReference type="SAM" id="Phobius"/>
    </source>
</evidence>
<organism evidence="2 3">
    <name type="scientific">Pseudoalteromonas arctica A 37-1-2</name>
    <dbReference type="NCBI Taxonomy" id="1117313"/>
    <lineage>
        <taxon>Bacteria</taxon>
        <taxon>Pseudomonadati</taxon>
        <taxon>Pseudomonadota</taxon>
        <taxon>Gammaproteobacteria</taxon>
        <taxon>Alteromonadales</taxon>
        <taxon>Pseudoalteromonadaceae</taxon>
        <taxon>Pseudoalteromonas</taxon>
    </lineage>
</organism>
<protein>
    <submittedName>
        <fullName evidence="2">Uncharacterized protein</fullName>
    </submittedName>
</protein>
<dbReference type="Proteomes" id="UP000016505">
    <property type="component" value="Chromosome I"/>
</dbReference>
<keyword evidence="1" id="KW-0812">Transmembrane</keyword>
<dbReference type="AlphaFoldDB" id="A0A290S243"/>
<accession>A0A290S243</accession>
<sequence length="41" mass="4618">MNIISVIMPNIIGMVIVFNVGKMGSFSKSGRVWDFEIARMK</sequence>
<dbReference type="EMBL" id="CP011025">
    <property type="protein sequence ID" value="ATC85979.1"/>
    <property type="molecule type" value="Genomic_DNA"/>
</dbReference>
<name>A0A290S243_9GAMM</name>
<keyword evidence="1" id="KW-1133">Transmembrane helix</keyword>
<gene>
    <name evidence="2" type="ORF">PARC_a1353</name>
</gene>
<reference evidence="2 3" key="1">
    <citation type="journal article" date="2012" name="J. Bacteriol.">
        <title>Genome sequences of type strains of seven species of the marine bacterium Pseudoalteromonas.</title>
        <authorList>
            <person name="Xie B.B."/>
            <person name="Shu Y.L."/>
            <person name="Qin Q.L."/>
            <person name="Rong J.C."/>
            <person name="Zhang X.Y."/>
            <person name="Chen X.L."/>
            <person name="Shi M."/>
            <person name="He H.L."/>
            <person name="Zhou B.C."/>
            <person name="Zhang Y.Z."/>
        </authorList>
    </citation>
    <scope>NUCLEOTIDE SEQUENCE [LARGE SCALE GENOMIC DNA]</scope>
    <source>
        <strain evidence="2 3">A 37-1-2</strain>
    </source>
</reference>
<proteinExistence type="predicted"/>